<dbReference type="Pfam" id="PF02482">
    <property type="entry name" value="Ribosomal_S30AE"/>
    <property type="match status" value="1"/>
</dbReference>
<dbReference type="InterPro" id="IPR036567">
    <property type="entry name" value="RHF-like"/>
</dbReference>
<dbReference type="KEGG" id="ade:Adeh_4221"/>
<proteinExistence type="predicted"/>
<evidence type="ECO:0000313" key="3">
    <source>
        <dbReference type="Proteomes" id="UP000001935"/>
    </source>
</evidence>
<dbReference type="eggNOG" id="COG1544">
    <property type="taxonomic scope" value="Bacteria"/>
</dbReference>
<sequence length="167" mass="18621">MPRRRAGRGGGRAYPRRPPGGVPSHSARPIVKGMKLVIHSHHLTLPPDLGAFLRKHVTRPLARLQDDSASELSVHLGDARRKKGGVDQECRLSFRMPGARTLHVESVQDDLHTALLDAAERLKRLVKRELEKMRSRSGHPMHRPLGRSYRLRASRRGVTPDGEPAGL</sequence>
<dbReference type="Proteomes" id="UP000001935">
    <property type="component" value="Chromosome"/>
</dbReference>
<keyword evidence="2" id="KW-0687">Ribonucleoprotein</keyword>
<reference evidence="2" key="1">
    <citation type="submission" date="2006-01" db="EMBL/GenBank/DDBJ databases">
        <title>Complete sequence of Anaeromyxobacter dehalogenans 2CP-C.</title>
        <authorList>
            <consortium name="US DOE Joint Genome Institute"/>
            <person name="Copeland A."/>
            <person name="Lucas S."/>
            <person name="Lapidus A."/>
            <person name="Barry K."/>
            <person name="Detter J.C."/>
            <person name="Glavina T."/>
            <person name="Hammon N."/>
            <person name="Israni S."/>
            <person name="Pitluck S."/>
            <person name="Brettin T."/>
            <person name="Bruce D."/>
            <person name="Han C."/>
            <person name="Tapia R."/>
            <person name="Gilna P."/>
            <person name="Kiss H."/>
            <person name="Schmutz J."/>
            <person name="Larimer F."/>
            <person name="Land M."/>
            <person name="Kyrpides N."/>
            <person name="Anderson I."/>
            <person name="Sanford R.A."/>
            <person name="Ritalahti K.M."/>
            <person name="Thomas H.S."/>
            <person name="Kirby J.R."/>
            <person name="Zhulin I.B."/>
            <person name="Loeffler F.E."/>
            <person name="Richardson P."/>
        </authorList>
    </citation>
    <scope>NUCLEOTIDE SEQUENCE</scope>
    <source>
        <strain evidence="2">2CP-C</strain>
    </source>
</reference>
<dbReference type="AlphaFoldDB" id="Q2IHD0"/>
<feature type="region of interest" description="Disordered" evidence="1">
    <location>
        <begin position="132"/>
        <end position="167"/>
    </location>
</feature>
<evidence type="ECO:0000313" key="2">
    <source>
        <dbReference type="EMBL" id="ABC83985.1"/>
    </source>
</evidence>
<evidence type="ECO:0000256" key="1">
    <source>
        <dbReference type="SAM" id="MobiDB-lite"/>
    </source>
</evidence>
<feature type="compositionally biased region" description="Basic residues" evidence="1">
    <location>
        <begin position="135"/>
        <end position="155"/>
    </location>
</feature>
<name>Q2IHD0_ANADE</name>
<dbReference type="STRING" id="290397.Adeh_4221"/>
<dbReference type="Gene3D" id="3.30.160.100">
    <property type="entry name" value="Ribosome hibernation promotion factor-like"/>
    <property type="match status" value="1"/>
</dbReference>
<dbReference type="GO" id="GO:0005840">
    <property type="term" value="C:ribosome"/>
    <property type="evidence" value="ECO:0007669"/>
    <property type="project" value="UniProtKB-KW"/>
</dbReference>
<dbReference type="EMBL" id="CP000251">
    <property type="protein sequence ID" value="ABC83985.1"/>
    <property type="molecule type" value="Genomic_DNA"/>
</dbReference>
<keyword evidence="2" id="KW-0689">Ribosomal protein</keyword>
<dbReference type="SUPFAM" id="SSF69754">
    <property type="entry name" value="Ribosome binding protein Y (YfiA homologue)"/>
    <property type="match status" value="1"/>
</dbReference>
<organism evidence="2 3">
    <name type="scientific">Anaeromyxobacter dehalogenans (strain 2CP-C)</name>
    <dbReference type="NCBI Taxonomy" id="290397"/>
    <lineage>
        <taxon>Bacteria</taxon>
        <taxon>Pseudomonadati</taxon>
        <taxon>Myxococcota</taxon>
        <taxon>Myxococcia</taxon>
        <taxon>Myxococcales</taxon>
        <taxon>Cystobacterineae</taxon>
        <taxon>Anaeromyxobacteraceae</taxon>
        <taxon>Anaeromyxobacter</taxon>
    </lineage>
</organism>
<protein>
    <submittedName>
        <fullName evidence="2">Putative sigma 54 modulation protein/ribosomal protein S30EA</fullName>
    </submittedName>
</protein>
<dbReference type="HOGENOM" id="CLU_142879_2_0_7"/>
<dbReference type="InterPro" id="IPR003489">
    <property type="entry name" value="RHF/RaiA"/>
</dbReference>
<feature type="region of interest" description="Disordered" evidence="1">
    <location>
        <begin position="1"/>
        <end position="26"/>
    </location>
</feature>
<accession>Q2IHD0</accession>
<gene>
    <name evidence="2" type="ordered locus">Adeh_4221</name>
</gene>